<proteinExistence type="predicted"/>
<dbReference type="EMBL" id="MGAL01000039">
    <property type="protein sequence ID" value="OGK46814.1"/>
    <property type="molecule type" value="Genomic_DNA"/>
</dbReference>
<dbReference type="AlphaFoldDB" id="A0A1F7IU11"/>
<dbReference type="STRING" id="1802061.A3A93_06155"/>
<evidence type="ECO:0000313" key="3">
    <source>
        <dbReference type="Proteomes" id="UP000177141"/>
    </source>
</evidence>
<sequence>MKTKQQKKIIIQDSFERDIEKNKNRLPAFSKEKLPVTKEFTNKPGNFSALDLDKLNTAYADQDKSQLDALRQQMTPEQIMEGKRIKFFKKYKKEEEEYYEKRKREEEEKKLQEEHTKAEKQRQEEKNLKSRTGEIPKGKVRKNIFGKTNLKANTMLPPEIKPGRGKQ</sequence>
<feature type="compositionally biased region" description="Basic and acidic residues" evidence="1">
    <location>
        <begin position="98"/>
        <end position="137"/>
    </location>
</feature>
<feature type="region of interest" description="Disordered" evidence="1">
    <location>
        <begin position="98"/>
        <end position="167"/>
    </location>
</feature>
<organism evidence="2 3">
    <name type="scientific">Candidatus Roizmanbacteria bacterium RIFCSPLOWO2_01_FULL_38_12</name>
    <dbReference type="NCBI Taxonomy" id="1802061"/>
    <lineage>
        <taxon>Bacteria</taxon>
        <taxon>Candidatus Roizmaniibacteriota</taxon>
    </lineage>
</organism>
<accession>A0A1F7IU11</accession>
<protein>
    <submittedName>
        <fullName evidence="2">Uncharacterized protein</fullName>
    </submittedName>
</protein>
<evidence type="ECO:0000313" key="2">
    <source>
        <dbReference type="EMBL" id="OGK46814.1"/>
    </source>
</evidence>
<dbReference type="Proteomes" id="UP000177141">
    <property type="component" value="Unassembled WGS sequence"/>
</dbReference>
<name>A0A1F7IU11_9BACT</name>
<gene>
    <name evidence="2" type="ORF">A3A93_06155</name>
</gene>
<reference evidence="2 3" key="1">
    <citation type="journal article" date="2016" name="Nat. Commun.">
        <title>Thousands of microbial genomes shed light on interconnected biogeochemical processes in an aquifer system.</title>
        <authorList>
            <person name="Anantharaman K."/>
            <person name="Brown C.T."/>
            <person name="Hug L.A."/>
            <person name="Sharon I."/>
            <person name="Castelle C.J."/>
            <person name="Probst A.J."/>
            <person name="Thomas B.C."/>
            <person name="Singh A."/>
            <person name="Wilkins M.J."/>
            <person name="Karaoz U."/>
            <person name="Brodie E.L."/>
            <person name="Williams K.H."/>
            <person name="Hubbard S.S."/>
            <person name="Banfield J.F."/>
        </authorList>
    </citation>
    <scope>NUCLEOTIDE SEQUENCE [LARGE SCALE GENOMIC DNA]</scope>
</reference>
<evidence type="ECO:0000256" key="1">
    <source>
        <dbReference type="SAM" id="MobiDB-lite"/>
    </source>
</evidence>
<comment type="caution">
    <text evidence="2">The sequence shown here is derived from an EMBL/GenBank/DDBJ whole genome shotgun (WGS) entry which is preliminary data.</text>
</comment>